<feature type="non-terminal residue" evidence="1">
    <location>
        <position position="237"/>
    </location>
</feature>
<gene>
    <name evidence="1" type="ORF">SCALOS_LOCUS10425</name>
</gene>
<feature type="non-terminal residue" evidence="1">
    <location>
        <position position="1"/>
    </location>
</feature>
<dbReference type="Proteomes" id="UP000789860">
    <property type="component" value="Unassembled WGS sequence"/>
</dbReference>
<keyword evidence="2" id="KW-1185">Reference proteome</keyword>
<comment type="caution">
    <text evidence="1">The sequence shown here is derived from an EMBL/GenBank/DDBJ whole genome shotgun (WGS) entry which is preliminary data.</text>
</comment>
<reference evidence="1" key="1">
    <citation type="submission" date="2021-06" db="EMBL/GenBank/DDBJ databases">
        <authorList>
            <person name="Kallberg Y."/>
            <person name="Tangrot J."/>
            <person name="Rosling A."/>
        </authorList>
    </citation>
    <scope>NUCLEOTIDE SEQUENCE</scope>
    <source>
        <strain evidence="1">AU212A</strain>
    </source>
</reference>
<proteinExistence type="predicted"/>
<accession>A0ACA9PGH3</accession>
<name>A0ACA9PGH3_9GLOM</name>
<dbReference type="EMBL" id="CAJVPM010038764">
    <property type="protein sequence ID" value="CAG8698988.1"/>
    <property type="molecule type" value="Genomic_DNA"/>
</dbReference>
<sequence length="237" mass="26948">TGQIEPKILTKDIRTFGGLRVGISISICDFQENGSKIWSGKFSVMELKACAGGRYIVTAESDANTIIFVTKRPVGFDNFVIQIDPLEDLTDLPELDYCLLGPSTVFTQKPKVGEKIQVNVGGLWHDVKVTEVNDKDVKYVNWSSTENLEVSEDVIYLEDSEDVIGFSDDMYITAEKGERRNWCPWKDGITKWDIRPYRCLHVGDLVEAPVVYPDYNYCYHSLEESQLYLTARIIEVE</sequence>
<protein>
    <submittedName>
        <fullName evidence="1">4269_t:CDS:1</fullName>
    </submittedName>
</protein>
<organism evidence="1 2">
    <name type="scientific">Scutellospora calospora</name>
    <dbReference type="NCBI Taxonomy" id="85575"/>
    <lineage>
        <taxon>Eukaryota</taxon>
        <taxon>Fungi</taxon>
        <taxon>Fungi incertae sedis</taxon>
        <taxon>Mucoromycota</taxon>
        <taxon>Glomeromycotina</taxon>
        <taxon>Glomeromycetes</taxon>
        <taxon>Diversisporales</taxon>
        <taxon>Gigasporaceae</taxon>
        <taxon>Scutellospora</taxon>
    </lineage>
</organism>
<evidence type="ECO:0000313" key="2">
    <source>
        <dbReference type="Proteomes" id="UP000789860"/>
    </source>
</evidence>
<evidence type="ECO:0000313" key="1">
    <source>
        <dbReference type="EMBL" id="CAG8698988.1"/>
    </source>
</evidence>